<dbReference type="InterPro" id="IPR003029">
    <property type="entry name" value="S1_domain"/>
</dbReference>
<dbReference type="PROSITE" id="PS50126">
    <property type="entry name" value="S1"/>
    <property type="match status" value="1"/>
</dbReference>
<organism evidence="3 4">
    <name type="scientific">Paraclostridium sordellii</name>
    <name type="common">Clostridium sordellii</name>
    <dbReference type="NCBI Taxonomy" id="1505"/>
    <lineage>
        <taxon>Bacteria</taxon>
        <taxon>Bacillati</taxon>
        <taxon>Bacillota</taxon>
        <taxon>Clostridia</taxon>
        <taxon>Peptostreptococcales</taxon>
        <taxon>Peptostreptococcaceae</taxon>
        <taxon>Paraclostridium</taxon>
    </lineage>
</organism>
<sequence>MIKIGDFNKLTIARKADFGFFLDAKTGNTNDDIFMHKKFSNYEVLIPGDEVNVFVYRDSKDKLAATLNPPLGKVDEIGYFEVVDATKIGYFINIGLEKDILVPFSAKHYDIKKGNKYLFYLYLDKSDRIAATTRIEDRLSTDSNYKVGDAVTGVVYGFQTNDSAMVCVDNKFDGVILHNEYFTKLNIGDELNLKVIKVYEDGKLGLTPRQGREQELNELESKIINYLNNASRGFMPYNDKSDPADISSVFNCSKKNFKRTLGVLMKKGLITQDEEGTRLV</sequence>
<dbReference type="InterPro" id="IPR039566">
    <property type="entry name" value="CvfB_S1_st"/>
</dbReference>
<dbReference type="PANTHER" id="PTHR37296">
    <property type="entry name" value="CONSERVED VIRULENCE FACTOR B"/>
    <property type="match status" value="1"/>
</dbReference>
<dbReference type="Gene3D" id="2.40.50.140">
    <property type="entry name" value="Nucleic acid-binding proteins"/>
    <property type="match status" value="2"/>
</dbReference>
<dbReference type="PIRSF" id="PIRSF012524">
    <property type="entry name" value="YitL_S1"/>
    <property type="match status" value="1"/>
</dbReference>
<dbReference type="Proteomes" id="UP000049127">
    <property type="component" value="Unassembled WGS sequence"/>
</dbReference>
<dbReference type="RefSeq" id="WP_055343316.1">
    <property type="nucleotide sequence ID" value="NZ_CDNI01000001.1"/>
</dbReference>
<dbReference type="AlphaFoldDB" id="A0A0C7LJ57"/>
<proteinExistence type="inferred from homology"/>
<gene>
    <name evidence="3" type="primary">cvfB</name>
    <name evidence="3" type="ORF">R28058_33421</name>
</gene>
<protein>
    <submittedName>
        <fullName evidence="3">S1 RNA binding domain</fullName>
    </submittedName>
</protein>
<dbReference type="EMBL" id="CEKZ01000028">
    <property type="protein sequence ID" value="CEP42000.1"/>
    <property type="molecule type" value="Genomic_DNA"/>
</dbReference>
<dbReference type="GO" id="GO:0003676">
    <property type="term" value="F:nucleic acid binding"/>
    <property type="evidence" value="ECO:0007669"/>
    <property type="project" value="InterPro"/>
</dbReference>
<dbReference type="InterPro" id="IPR012340">
    <property type="entry name" value="NA-bd_OB-fold"/>
</dbReference>
<dbReference type="PANTHER" id="PTHR37296:SF1">
    <property type="entry name" value="CONSERVED VIRULENCE FACTOR B"/>
    <property type="match status" value="1"/>
</dbReference>
<dbReference type="SUPFAM" id="SSF50249">
    <property type="entry name" value="Nucleic acid-binding proteins"/>
    <property type="match status" value="1"/>
</dbReference>
<dbReference type="InterPro" id="IPR036388">
    <property type="entry name" value="WH-like_DNA-bd_sf"/>
</dbReference>
<evidence type="ECO:0000256" key="1">
    <source>
        <dbReference type="PIRNR" id="PIRNR012524"/>
    </source>
</evidence>
<dbReference type="Gene3D" id="1.10.10.10">
    <property type="entry name" value="Winged helix-like DNA-binding domain superfamily/Winged helix DNA-binding domain"/>
    <property type="match status" value="1"/>
</dbReference>
<dbReference type="InterPro" id="IPR014464">
    <property type="entry name" value="CvfB_fam"/>
</dbReference>
<name>A0A0C7LJ57_PARSO</name>
<reference evidence="3 4" key="1">
    <citation type="submission" date="2015-01" db="EMBL/GenBank/DDBJ databases">
        <authorList>
            <person name="Aslett A.Martin."/>
            <person name="De Silva Nishadi"/>
        </authorList>
    </citation>
    <scope>NUCLEOTIDE SEQUENCE [LARGE SCALE GENOMIC DNA]</scope>
    <source>
        <strain evidence="3 4">R28058</strain>
    </source>
</reference>
<dbReference type="Pfam" id="PF17783">
    <property type="entry name" value="WHD_CvfB"/>
    <property type="match status" value="1"/>
</dbReference>
<comment type="similarity">
    <text evidence="1">Belongs to the CvfB family.</text>
</comment>
<evidence type="ECO:0000259" key="2">
    <source>
        <dbReference type="PROSITE" id="PS50126"/>
    </source>
</evidence>
<dbReference type="SMART" id="SM00316">
    <property type="entry name" value="S1"/>
    <property type="match status" value="3"/>
</dbReference>
<accession>A0A0C7LJ57</accession>
<dbReference type="Pfam" id="PF13509">
    <property type="entry name" value="S1_2"/>
    <property type="match status" value="2"/>
</dbReference>
<evidence type="ECO:0000313" key="4">
    <source>
        <dbReference type="Proteomes" id="UP000049127"/>
    </source>
</evidence>
<evidence type="ECO:0000313" key="3">
    <source>
        <dbReference type="EMBL" id="CEP42000.1"/>
    </source>
</evidence>
<dbReference type="InterPro" id="IPR040764">
    <property type="entry name" value="CvfB_WH"/>
</dbReference>
<dbReference type="OrthoDB" id="9801597at2"/>
<feature type="domain" description="S1 motif" evidence="2">
    <location>
        <begin position="148"/>
        <end position="209"/>
    </location>
</feature>